<dbReference type="KEGG" id="erl:AOC36_06820"/>
<sequence length="182" mass="21739">MKIRVLYEDNIKNGHKNYTTIEIPDGDYSVMLDIDYEQRLAEAKPEKKSEVKRCETLQEMFDLMNNKEYNHWRRYHRHLGKPKTPYRKDDQAEDETDVMDTFADNSQEIERSLQDEYESVCQWIRTALGKKQDWADMFIAVRIDGMSIREYASSIGVSENNITQKLKRATKKLQEEYENRQI</sequence>
<dbReference type="InterPro" id="IPR036388">
    <property type="entry name" value="WH-like_DNA-bd_sf"/>
</dbReference>
<dbReference type="Gene3D" id="1.10.10.10">
    <property type="entry name" value="Winged helix-like DNA-binding domain superfamily/Winged helix DNA-binding domain"/>
    <property type="match status" value="1"/>
</dbReference>
<protein>
    <recommendedName>
        <fullName evidence="3">RNA polymerase sigma factor 70 region 4 type 2 domain-containing protein</fullName>
    </recommendedName>
</protein>
<dbReference type="Proteomes" id="UP000063781">
    <property type="component" value="Chromosome"/>
</dbReference>
<organism evidence="1 2">
    <name type="scientific">Erysipelothrix larvae</name>
    <dbReference type="NCBI Taxonomy" id="1514105"/>
    <lineage>
        <taxon>Bacteria</taxon>
        <taxon>Bacillati</taxon>
        <taxon>Bacillota</taxon>
        <taxon>Erysipelotrichia</taxon>
        <taxon>Erysipelotrichales</taxon>
        <taxon>Erysipelotrichaceae</taxon>
        <taxon>Erysipelothrix</taxon>
    </lineage>
</organism>
<dbReference type="EMBL" id="CP013213">
    <property type="protein sequence ID" value="AMC93704.1"/>
    <property type="molecule type" value="Genomic_DNA"/>
</dbReference>
<reference evidence="1 2" key="1">
    <citation type="submission" date="2015-10" db="EMBL/GenBank/DDBJ databases">
        <title>Erysipelothrix larvae sp. LV19 isolated from the larval gut of the rhinoceros beetle, Trypoxylus dichotomus.</title>
        <authorList>
            <person name="Lim S."/>
            <person name="Kim B.-C."/>
        </authorList>
    </citation>
    <scope>NUCLEOTIDE SEQUENCE [LARGE SCALE GENOMIC DNA]</scope>
    <source>
        <strain evidence="1 2">LV19</strain>
    </source>
</reference>
<dbReference type="OrthoDB" id="1656210at2"/>
<name>A0A0X8H0N2_9FIRM</name>
<accession>A0A0X8H0N2</accession>
<proteinExistence type="predicted"/>
<evidence type="ECO:0000313" key="1">
    <source>
        <dbReference type="EMBL" id="AMC93704.1"/>
    </source>
</evidence>
<evidence type="ECO:0008006" key="3">
    <source>
        <dbReference type="Google" id="ProtNLM"/>
    </source>
</evidence>
<keyword evidence="2" id="KW-1185">Reference proteome</keyword>
<dbReference type="RefSeq" id="WP_067632728.1">
    <property type="nucleotide sequence ID" value="NZ_CP013213.1"/>
</dbReference>
<gene>
    <name evidence="1" type="ORF">AOC36_06820</name>
</gene>
<dbReference type="STRING" id="1514105.AOC36_06820"/>
<evidence type="ECO:0000313" key="2">
    <source>
        <dbReference type="Proteomes" id="UP000063781"/>
    </source>
</evidence>
<dbReference type="AlphaFoldDB" id="A0A0X8H0N2"/>
<dbReference type="SUPFAM" id="SSF88659">
    <property type="entry name" value="Sigma3 and sigma4 domains of RNA polymerase sigma factors"/>
    <property type="match status" value="1"/>
</dbReference>
<dbReference type="InterPro" id="IPR013324">
    <property type="entry name" value="RNA_pol_sigma_r3/r4-like"/>
</dbReference>